<dbReference type="RefSeq" id="XP_064669896.1">
    <property type="nucleotide sequence ID" value="XM_064819244.1"/>
</dbReference>
<protein>
    <submittedName>
        <fullName evidence="1">Uncharacterized protein</fullName>
    </submittedName>
</protein>
<sequence length="99" mass="11788">MRQPCVTRLTPHNHERMGIEFGTKYFAFPLSELQQRKKLYFIIRRHPPTPYWTEREINRPHTPSNISLRMRNMISTHVITPVACPPFHLQDTQTPISHI</sequence>
<dbReference type="Proteomes" id="UP001302812">
    <property type="component" value="Unassembled WGS sequence"/>
</dbReference>
<dbReference type="EMBL" id="MU853342">
    <property type="protein sequence ID" value="KAK4112326.1"/>
    <property type="molecule type" value="Genomic_DNA"/>
</dbReference>
<proteinExistence type="predicted"/>
<dbReference type="AlphaFoldDB" id="A0AAN6YRS4"/>
<reference evidence="1" key="2">
    <citation type="submission" date="2023-05" db="EMBL/GenBank/DDBJ databases">
        <authorList>
            <consortium name="Lawrence Berkeley National Laboratory"/>
            <person name="Steindorff A."/>
            <person name="Hensen N."/>
            <person name="Bonometti L."/>
            <person name="Westerberg I."/>
            <person name="Brannstrom I.O."/>
            <person name="Guillou S."/>
            <person name="Cros-Aarteil S."/>
            <person name="Calhoun S."/>
            <person name="Haridas S."/>
            <person name="Kuo A."/>
            <person name="Mondo S."/>
            <person name="Pangilinan J."/>
            <person name="Riley R."/>
            <person name="Labutti K."/>
            <person name="Andreopoulos B."/>
            <person name="Lipzen A."/>
            <person name="Chen C."/>
            <person name="Yanf M."/>
            <person name="Daum C."/>
            <person name="Ng V."/>
            <person name="Clum A."/>
            <person name="Ohm R."/>
            <person name="Martin F."/>
            <person name="Silar P."/>
            <person name="Natvig D."/>
            <person name="Lalanne C."/>
            <person name="Gautier V."/>
            <person name="Ament-Velasquez S.L."/>
            <person name="Kruys A."/>
            <person name="Hutchinson M.I."/>
            <person name="Powell A.J."/>
            <person name="Barry K."/>
            <person name="Miller A.N."/>
            <person name="Grigoriev I.V."/>
            <person name="Debuchy R."/>
            <person name="Gladieux P."/>
            <person name="Thoren M.H."/>
            <person name="Johannesson H."/>
        </authorList>
    </citation>
    <scope>NUCLEOTIDE SEQUENCE</scope>
    <source>
        <strain evidence="1">CBS 508.74</strain>
    </source>
</reference>
<gene>
    <name evidence="1" type="ORF">N656DRAFT_84684</name>
</gene>
<accession>A0AAN6YRS4</accession>
<evidence type="ECO:0000313" key="1">
    <source>
        <dbReference type="EMBL" id="KAK4112326.1"/>
    </source>
</evidence>
<evidence type="ECO:0000313" key="2">
    <source>
        <dbReference type="Proteomes" id="UP001302812"/>
    </source>
</evidence>
<reference evidence="1" key="1">
    <citation type="journal article" date="2023" name="Mol. Phylogenet. Evol.">
        <title>Genome-scale phylogeny and comparative genomics of the fungal order Sordariales.</title>
        <authorList>
            <person name="Hensen N."/>
            <person name="Bonometti L."/>
            <person name="Westerberg I."/>
            <person name="Brannstrom I.O."/>
            <person name="Guillou S."/>
            <person name="Cros-Aarteil S."/>
            <person name="Calhoun S."/>
            <person name="Haridas S."/>
            <person name="Kuo A."/>
            <person name="Mondo S."/>
            <person name="Pangilinan J."/>
            <person name="Riley R."/>
            <person name="LaButti K."/>
            <person name="Andreopoulos B."/>
            <person name="Lipzen A."/>
            <person name="Chen C."/>
            <person name="Yan M."/>
            <person name="Daum C."/>
            <person name="Ng V."/>
            <person name="Clum A."/>
            <person name="Steindorff A."/>
            <person name="Ohm R.A."/>
            <person name="Martin F."/>
            <person name="Silar P."/>
            <person name="Natvig D.O."/>
            <person name="Lalanne C."/>
            <person name="Gautier V."/>
            <person name="Ament-Velasquez S.L."/>
            <person name="Kruys A."/>
            <person name="Hutchinson M.I."/>
            <person name="Powell A.J."/>
            <person name="Barry K."/>
            <person name="Miller A.N."/>
            <person name="Grigoriev I.V."/>
            <person name="Debuchy R."/>
            <person name="Gladieux P."/>
            <person name="Hiltunen Thoren M."/>
            <person name="Johannesson H."/>
        </authorList>
    </citation>
    <scope>NUCLEOTIDE SEQUENCE</scope>
    <source>
        <strain evidence="1">CBS 508.74</strain>
    </source>
</reference>
<comment type="caution">
    <text evidence="1">The sequence shown here is derived from an EMBL/GenBank/DDBJ whole genome shotgun (WGS) entry which is preliminary data.</text>
</comment>
<keyword evidence="2" id="KW-1185">Reference proteome</keyword>
<name>A0AAN6YRS4_9PEZI</name>
<dbReference type="GeneID" id="89943370"/>
<organism evidence="1 2">
    <name type="scientific">Canariomyces notabilis</name>
    <dbReference type="NCBI Taxonomy" id="2074819"/>
    <lineage>
        <taxon>Eukaryota</taxon>
        <taxon>Fungi</taxon>
        <taxon>Dikarya</taxon>
        <taxon>Ascomycota</taxon>
        <taxon>Pezizomycotina</taxon>
        <taxon>Sordariomycetes</taxon>
        <taxon>Sordariomycetidae</taxon>
        <taxon>Sordariales</taxon>
        <taxon>Chaetomiaceae</taxon>
        <taxon>Canariomyces</taxon>
    </lineage>
</organism>